<dbReference type="Gene3D" id="2.120.10.30">
    <property type="entry name" value="TolB, C-terminal domain"/>
    <property type="match status" value="1"/>
</dbReference>
<evidence type="ECO:0000313" key="2">
    <source>
        <dbReference type="Proteomes" id="UP000005435"/>
    </source>
</evidence>
<dbReference type="PANTHER" id="PTHR24104">
    <property type="entry name" value="E3 UBIQUITIN-PROTEIN LIGASE NHLRC1-RELATED"/>
    <property type="match status" value="1"/>
</dbReference>
<dbReference type="HOGENOM" id="CLU_725026_0_0_9"/>
<dbReference type="SUPFAM" id="SSF63829">
    <property type="entry name" value="Calcium-dependent phosphotriesterase"/>
    <property type="match status" value="1"/>
</dbReference>
<keyword evidence="2" id="KW-1185">Reference proteome</keyword>
<dbReference type="InterPro" id="IPR011042">
    <property type="entry name" value="6-blade_b-propeller_TolB-like"/>
</dbReference>
<dbReference type="EMBL" id="CP003065">
    <property type="protein sequence ID" value="AEV69272.1"/>
    <property type="molecule type" value="Genomic_DNA"/>
</dbReference>
<dbReference type="GO" id="GO:0008270">
    <property type="term" value="F:zinc ion binding"/>
    <property type="evidence" value="ECO:0007669"/>
    <property type="project" value="UniProtKB-KW"/>
</dbReference>
<protein>
    <recommendedName>
        <fullName evidence="3">NHL repeat-containing protein</fullName>
    </recommendedName>
</protein>
<reference evidence="2" key="1">
    <citation type="submission" date="2011-12" db="EMBL/GenBank/DDBJ databases">
        <title>Complete sequence of Clostridium clariflavum DSM 19732.</title>
        <authorList>
            <consortium name="US DOE Joint Genome Institute"/>
            <person name="Lucas S."/>
            <person name="Han J."/>
            <person name="Lapidus A."/>
            <person name="Cheng J.-F."/>
            <person name="Goodwin L."/>
            <person name="Pitluck S."/>
            <person name="Peters L."/>
            <person name="Teshima H."/>
            <person name="Detter J.C."/>
            <person name="Han C."/>
            <person name="Tapia R."/>
            <person name="Land M."/>
            <person name="Hauser L."/>
            <person name="Kyrpides N."/>
            <person name="Ivanova N."/>
            <person name="Pagani I."/>
            <person name="Kitzmiller T."/>
            <person name="Lynd L."/>
            <person name="Izquierdo J."/>
            <person name="Woyke T."/>
        </authorList>
    </citation>
    <scope>NUCLEOTIDE SEQUENCE [LARGE SCALE GENOMIC DNA]</scope>
    <source>
        <strain evidence="2">DSM 19732 / NBRC 101661 / EBR45</strain>
    </source>
</reference>
<dbReference type="AlphaFoldDB" id="G8M2B3"/>
<reference evidence="1 2" key="2">
    <citation type="journal article" date="2012" name="Stand. Genomic Sci.">
        <title>Complete Genome Sequence of Clostridium clariflavum DSM 19732.</title>
        <authorList>
            <person name="Izquierdo J.A."/>
            <person name="Goodwin L."/>
            <person name="Davenport K.W."/>
            <person name="Teshima H."/>
            <person name="Bruce D."/>
            <person name="Detter C."/>
            <person name="Tapia R."/>
            <person name="Han S."/>
            <person name="Land M."/>
            <person name="Hauser L."/>
            <person name="Jeffries C.D."/>
            <person name="Han J."/>
            <person name="Pitluck S."/>
            <person name="Nolan M."/>
            <person name="Chen A."/>
            <person name="Huntemann M."/>
            <person name="Mavromatis K."/>
            <person name="Mikhailova N."/>
            <person name="Liolios K."/>
            <person name="Woyke T."/>
            <person name="Lynd L.R."/>
        </authorList>
    </citation>
    <scope>NUCLEOTIDE SEQUENCE [LARGE SCALE GENOMIC DNA]</scope>
    <source>
        <strain evidence="2">DSM 19732 / NBRC 101661 / EBR45</strain>
    </source>
</reference>
<dbReference type="GO" id="GO:0043161">
    <property type="term" value="P:proteasome-mediated ubiquitin-dependent protein catabolic process"/>
    <property type="evidence" value="ECO:0007669"/>
    <property type="project" value="TreeGrafter"/>
</dbReference>
<organism evidence="1 2">
    <name type="scientific">Acetivibrio clariflavus (strain DSM 19732 / NBRC 101661 / EBR45)</name>
    <name type="common">Clostridium clariflavum</name>
    <dbReference type="NCBI Taxonomy" id="720554"/>
    <lineage>
        <taxon>Bacteria</taxon>
        <taxon>Bacillati</taxon>
        <taxon>Bacillota</taxon>
        <taxon>Clostridia</taxon>
        <taxon>Eubacteriales</taxon>
        <taxon>Oscillospiraceae</taxon>
        <taxon>Acetivibrio</taxon>
    </lineage>
</organism>
<name>G8M2B3_ACECE</name>
<evidence type="ECO:0008006" key="3">
    <source>
        <dbReference type="Google" id="ProtNLM"/>
    </source>
</evidence>
<gene>
    <name evidence="1" type="ordered locus">Clocl_2715</name>
</gene>
<evidence type="ECO:0000313" key="1">
    <source>
        <dbReference type="EMBL" id="AEV69272.1"/>
    </source>
</evidence>
<dbReference type="GO" id="GO:0000209">
    <property type="term" value="P:protein polyubiquitination"/>
    <property type="evidence" value="ECO:0007669"/>
    <property type="project" value="TreeGrafter"/>
</dbReference>
<proteinExistence type="predicted"/>
<dbReference type="RefSeq" id="WP_014255825.1">
    <property type="nucleotide sequence ID" value="NC_016627.1"/>
</dbReference>
<sequence length="381" mass="44056" precursor="true">MNKKIIFSCITIIFLITCVFVSVKGLHAISNFKNSDEIISSENKNPVPETENHEDKNLKVLNKVNDKSSDYKKEVILELSYGKEEHNLGIEKRNTDAGEVFDIPQAMDVDKNGNIYIADPVNKAIKVYSKEGKYLEKIEFNKNDILRDFGVDSLGDIFIIGEKKLYKKNFNESSFEDIVNDLSEPHEVVVSWNGNVSVLDFSGLPDDNLRVRKFDSNGKLLEKVEQNNFDFSMYEYEDLKGNKISFSKEGDNFLYSQYKVSINAFNLDQIQEFIYYPHLPDGYFYTMLDIIGCDENDDIYMVRSIAPDIEDSVEAYKREETWVDIINPGKGEINSVKLEKRKDYGGIYRTNHMYKVDTKGNIYQMQSDTEKVRIIKYSINE</sequence>
<dbReference type="STRING" id="720554.Clocl_2715"/>
<accession>G8M2B3</accession>
<dbReference type="InterPro" id="IPR050952">
    <property type="entry name" value="TRIM-NHL_E3_ligases"/>
</dbReference>
<dbReference type="GO" id="GO:0061630">
    <property type="term" value="F:ubiquitin protein ligase activity"/>
    <property type="evidence" value="ECO:0007669"/>
    <property type="project" value="TreeGrafter"/>
</dbReference>
<dbReference type="Proteomes" id="UP000005435">
    <property type="component" value="Chromosome"/>
</dbReference>
<dbReference type="PANTHER" id="PTHR24104:SF25">
    <property type="entry name" value="PROTEIN LIN-41"/>
    <property type="match status" value="1"/>
</dbReference>
<dbReference type="OrthoDB" id="9799230at2"/>
<dbReference type="KEGG" id="ccl:Clocl_2715"/>